<comment type="subcellular location">
    <subcellularLocation>
        <location evidence="1">Membrane</location>
        <topology evidence="1">Single-pass membrane protein</topology>
    </subcellularLocation>
</comment>
<protein>
    <submittedName>
        <fullName evidence="7">Protein LemA</fullName>
    </submittedName>
</protein>
<dbReference type="Gene3D" id="1.20.1440.20">
    <property type="entry name" value="LemA-like domain"/>
    <property type="match status" value="1"/>
</dbReference>
<dbReference type="InterPro" id="IPR023353">
    <property type="entry name" value="LemA-like_dom_sf"/>
</dbReference>
<dbReference type="GeneID" id="31893840"/>
<sequence>MITERLSPPSRFRSLPAFLMMAFVLPLLAGCGYNTIPTAEENAHAAWSEVLNQYQRRSDLIPNLVETVKGYASHEKDTLDAVVEARAKATQITVTPDTLKDPEALKKFQDAQAGLTSALSRLIAVSEAYPDLKANQNFLALQAQLEGTENRIAVARRDYIQAVRDYNLTLKTFPSVLWATFWFRGNQPFANFTVEEDKMQVPKVDFGTSTTKQGG</sequence>
<comment type="similarity">
    <text evidence="2">Belongs to the LemA family.</text>
</comment>
<evidence type="ECO:0000313" key="11">
    <source>
        <dbReference type="Proteomes" id="UP000046373"/>
    </source>
</evidence>
<evidence type="ECO:0000256" key="4">
    <source>
        <dbReference type="ARBA" id="ARBA00022989"/>
    </source>
</evidence>
<keyword evidence="3" id="KW-0812">Transmembrane</keyword>
<dbReference type="PROSITE" id="PS51257">
    <property type="entry name" value="PROKAR_LIPOPROTEIN"/>
    <property type="match status" value="1"/>
</dbReference>
<dbReference type="Proteomes" id="UP000045285">
    <property type="component" value="Unassembled WGS sequence"/>
</dbReference>
<reference evidence="10 11" key="1">
    <citation type="submission" date="2014-08" db="EMBL/GenBank/DDBJ databases">
        <authorList>
            <person name="Moulin Lionel"/>
        </authorList>
    </citation>
    <scope>NUCLEOTIDE SEQUENCE [LARGE SCALE GENOMIC DNA]</scope>
</reference>
<accession>A0A090FR55</accession>
<dbReference type="PANTHER" id="PTHR34478">
    <property type="entry name" value="PROTEIN LEMA"/>
    <property type="match status" value="1"/>
</dbReference>
<dbReference type="Proteomes" id="UP000046373">
    <property type="component" value="Unassembled WGS sequence"/>
</dbReference>
<evidence type="ECO:0000313" key="7">
    <source>
        <dbReference type="EMBL" id="CDX46517.1"/>
    </source>
</evidence>
<dbReference type="EMBL" id="CCNE01000007">
    <property type="protein sequence ID" value="CDX52367.1"/>
    <property type="molecule type" value="Genomic_DNA"/>
</dbReference>
<dbReference type="GO" id="GO:0016020">
    <property type="term" value="C:membrane"/>
    <property type="evidence" value="ECO:0007669"/>
    <property type="project" value="UniProtKB-SubCell"/>
</dbReference>
<dbReference type="AlphaFoldDB" id="A0A090FR55"/>
<organism evidence="7 11">
    <name type="scientific">Mesorhizobium plurifarium</name>
    <dbReference type="NCBI Taxonomy" id="69974"/>
    <lineage>
        <taxon>Bacteria</taxon>
        <taxon>Pseudomonadati</taxon>
        <taxon>Pseudomonadota</taxon>
        <taxon>Alphaproteobacteria</taxon>
        <taxon>Hyphomicrobiales</taxon>
        <taxon>Phyllobacteriaceae</taxon>
        <taxon>Mesorhizobium</taxon>
    </lineage>
</organism>
<evidence type="ECO:0000313" key="9">
    <source>
        <dbReference type="Proteomes" id="UP000045285"/>
    </source>
</evidence>
<reference evidence="9" key="2">
    <citation type="submission" date="2014-08" db="EMBL/GenBank/DDBJ databases">
        <authorList>
            <person name="Moulin L."/>
        </authorList>
    </citation>
    <scope>NUCLEOTIDE SEQUENCE [LARGE SCALE GENOMIC DNA]</scope>
</reference>
<proteinExistence type="inferred from homology"/>
<dbReference type="Pfam" id="PF04011">
    <property type="entry name" value="LemA"/>
    <property type="match status" value="1"/>
</dbReference>
<evidence type="ECO:0000313" key="8">
    <source>
        <dbReference type="EMBL" id="CDX52367.1"/>
    </source>
</evidence>
<evidence type="ECO:0000256" key="2">
    <source>
        <dbReference type="ARBA" id="ARBA00008854"/>
    </source>
</evidence>
<evidence type="ECO:0000313" key="10">
    <source>
        <dbReference type="Proteomes" id="UP000046122"/>
    </source>
</evidence>
<dbReference type="EMBL" id="CCNB01000046">
    <property type="protein sequence ID" value="CDX46517.1"/>
    <property type="molecule type" value="Genomic_DNA"/>
</dbReference>
<evidence type="ECO:0000256" key="5">
    <source>
        <dbReference type="ARBA" id="ARBA00023136"/>
    </source>
</evidence>
<dbReference type="Proteomes" id="UP000046122">
    <property type="component" value="Unassembled WGS sequence"/>
</dbReference>
<dbReference type="PANTHER" id="PTHR34478:SF2">
    <property type="entry name" value="MEMBRANE PROTEIN"/>
    <property type="match status" value="1"/>
</dbReference>
<dbReference type="InterPro" id="IPR007156">
    <property type="entry name" value="MamQ_LemA"/>
</dbReference>
<evidence type="ECO:0000313" key="6">
    <source>
        <dbReference type="EMBL" id="CDX22969.1"/>
    </source>
</evidence>
<name>A0A090FR55_MESPL</name>
<gene>
    <name evidence="7" type="primary">lemA</name>
    <name evidence="6" type="ORF">MPL3356_40165</name>
    <name evidence="8" type="ORF">MPL3365_150087</name>
    <name evidence="7" type="ORF">MPLDJ20_90059</name>
</gene>
<keyword evidence="4" id="KW-1133">Transmembrane helix</keyword>
<evidence type="ECO:0000256" key="3">
    <source>
        <dbReference type="ARBA" id="ARBA00022692"/>
    </source>
</evidence>
<dbReference type="EMBL" id="CCMZ01000034">
    <property type="protein sequence ID" value="CDX22969.1"/>
    <property type="molecule type" value="Genomic_DNA"/>
</dbReference>
<dbReference type="STRING" id="69974.MPLDJ20_90059"/>
<keyword evidence="5" id="KW-0472">Membrane</keyword>
<dbReference type="SUPFAM" id="SSF140478">
    <property type="entry name" value="LemA-like"/>
    <property type="match status" value="1"/>
</dbReference>
<evidence type="ECO:0000256" key="1">
    <source>
        <dbReference type="ARBA" id="ARBA00004167"/>
    </source>
</evidence>
<keyword evidence="9" id="KW-1185">Reference proteome</keyword>